<dbReference type="EMBL" id="JAUSVX010000001">
    <property type="protein sequence ID" value="MDQ0467508.1"/>
    <property type="molecule type" value="Genomic_DNA"/>
</dbReference>
<dbReference type="Proteomes" id="UP001242480">
    <property type="component" value="Unassembled WGS sequence"/>
</dbReference>
<name>A0ABU0IZS3_9HYPH</name>
<dbReference type="InterPro" id="IPR016181">
    <property type="entry name" value="Acyl_CoA_acyltransferase"/>
</dbReference>
<keyword evidence="4" id="KW-1185">Reference proteome</keyword>
<dbReference type="Gene3D" id="3.40.630.30">
    <property type="match status" value="1"/>
</dbReference>
<protein>
    <submittedName>
        <fullName evidence="3">RimJ/RimL family protein N-acetyltransferase</fullName>
    </submittedName>
</protein>
<comment type="caution">
    <text evidence="3">The sequence shown here is derived from an EMBL/GenBank/DDBJ whole genome shotgun (WGS) entry which is preliminary data.</text>
</comment>
<feature type="domain" description="Acyltransferase MbtK/IucB-like conserved" evidence="2">
    <location>
        <begin position="162"/>
        <end position="209"/>
    </location>
</feature>
<accession>A0ABU0IZS3</accession>
<organism evidence="3 4">
    <name type="scientific">Labrys wisconsinensis</name>
    <dbReference type="NCBI Taxonomy" id="425677"/>
    <lineage>
        <taxon>Bacteria</taxon>
        <taxon>Pseudomonadati</taxon>
        <taxon>Pseudomonadota</taxon>
        <taxon>Alphaproteobacteria</taxon>
        <taxon>Hyphomicrobiales</taxon>
        <taxon>Xanthobacteraceae</taxon>
        <taxon>Labrys</taxon>
    </lineage>
</organism>
<dbReference type="PANTHER" id="PTHR31438">
    <property type="entry name" value="LYSINE N-ACYLTRANSFERASE C17G9.06C-RELATED"/>
    <property type="match status" value="1"/>
</dbReference>
<dbReference type="SMART" id="SM01006">
    <property type="entry name" value="AlcB"/>
    <property type="match status" value="1"/>
</dbReference>
<gene>
    <name evidence="3" type="ORF">QO011_000503</name>
</gene>
<evidence type="ECO:0000313" key="4">
    <source>
        <dbReference type="Proteomes" id="UP001242480"/>
    </source>
</evidence>
<dbReference type="RefSeq" id="WP_307267200.1">
    <property type="nucleotide sequence ID" value="NZ_JAUSVX010000001.1"/>
</dbReference>
<comment type="pathway">
    <text evidence="1">Siderophore biosynthesis.</text>
</comment>
<proteinExistence type="predicted"/>
<reference evidence="3 4" key="1">
    <citation type="submission" date="2023-07" db="EMBL/GenBank/DDBJ databases">
        <title>Genomic Encyclopedia of Type Strains, Phase IV (KMG-IV): sequencing the most valuable type-strain genomes for metagenomic binning, comparative biology and taxonomic classification.</title>
        <authorList>
            <person name="Goeker M."/>
        </authorList>
    </citation>
    <scope>NUCLEOTIDE SEQUENCE [LARGE SCALE GENOMIC DNA]</scope>
    <source>
        <strain evidence="3 4">DSM 19619</strain>
    </source>
</reference>
<dbReference type="InterPro" id="IPR019432">
    <property type="entry name" value="Acyltransferase_MbtK/IucB-like"/>
</dbReference>
<dbReference type="PANTHER" id="PTHR31438:SF1">
    <property type="entry name" value="LYSINE N-ACYLTRANSFERASE C17G9.06C-RELATED"/>
    <property type="match status" value="1"/>
</dbReference>
<dbReference type="SUPFAM" id="SSF55729">
    <property type="entry name" value="Acyl-CoA N-acyltransferases (Nat)"/>
    <property type="match status" value="1"/>
</dbReference>
<evidence type="ECO:0000256" key="1">
    <source>
        <dbReference type="ARBA" id="ARBA00004924"/>
    </source>
</evidence>
<sequence>MTVSTLLPPGRPAGSPGFAGLSATEARFEVVTIADGIVEARLRAADLDPPVLGEAAIAFVEGLTAQDAAIEAVRVRAEPEAALDVLVERVAGRSIAGRPDAVDLLPDLVWQLPGRWLAGEGRPYPELRTVTAGRGHPLRPPKPRGTVYRRAIPWLGAELTFRAAGEAGDAALLNAWMNQPRVAAIWDEAGPVEHHRAYLDGLIADPHILPLIGLLDGRPFGWFEVYYAVENRLGALYAAADWDRGWHVAIGDEDCRGAAHVSAWLPSLMHFLFLDEPHTRRIVGEPRADHRQQLRNLERSGFAAVGTVDFPHKRAALVMLTRERFFRDHLWAPGAAEASLAGTPRAR</sequence>
<evidence type="ECO:0000259" key="2">
    <source>
        <dbReference type="SMART" id="SM01006"/>
    </source>
</evidence>
<evidence type="ECO:0000313" key="3">
    <source>
        <dbReference type="EMBL" id="MDQ0467508.1"/>
    </source>
</evidence>
<dbReference type="Pfam" id="PF13523">
    <property type="entry name" value="Acetyltransf_8"/>
    <property type="match status" value="1"/>
</dbReference>